<accession>A0A4Y7PVH2</accession>
<evidence type="ECO:0000313" key="1">
    <source>
        <dbReference type="EMBL" id="TDL18902.1"/>
    </source>
</evidence>
<dbReference type="AlphaFoldDB" id="A0A4Y7PVH2"/>
<evidence type="ECO:0000313" key="2">
    <source>
        <dbReference type="Proteomes" id="UP000294933"/>
    </source>
</evidence>
<dbReference type="Proteomes" id="UP000294933">
    <property type="component" value="Unassembled WGS sequence"/>
</dbReference>
<protein>
    <submittedName>
        <fullName evidence="1">Uncharacterized protein</fullName>
    </submittedName>
</protein>
<name>A0A4Y7PVH2_9AGAM</name>
<dbReference type="VEuPathDB" id="FungiDB:BD410DRAFT_455890"/>
<sequence>MRRENRSRSLSLIMFKLFASNSPVPMSFYNFIPSFFRTPPYEVVSSNRYQTIADSAISPVDPNDGPLVMEMRRNICDHVCADHAQEHTVGSFIKYDFPIKPSTSPCVANLVLTPIQARALSQNRSESFADLGIGGSSDLRGSRKPHPSTLHGEIHYDVSPAKINPRHQISMTTIPSLADGNSHAD</sequence>
<organism evidence="1 2">
    <name type="scientific">Rickenella mellea</name>
    <dbReference type="NCBI Taxonomy" id="50990"/>
    <lineage>
        <taxon>Eukaryota</taxon>
        <taxon>Fungi</taxon>
        <taxon>Dikarya</taxon>
        <taxon>Basidiomycota</taxon>
        <taxon>Agaricomycotina</taxon>
        <taxon>Agaricomycetes</taxon>
        <taxon>Hymenochaetales</taxon>
        <taxon>Rickenellaceae</taxon>
        <taxon>Rickenella</taxon>
    </lineage>
</organism>
<proteinExistence type="predicted"/>
<keyword evidence="2" id="KW-1185">Reference proteome</keyword>
<gene>
    <name evidence="1" type="ORF">BD410DRAFT_455890</name>
</gene>
<reference evidence="1 2" key="1">
    <citation type="submission" date="2018-06" db="EMBL/GenBank/DDBJ databases">
        <title>A transcriptomic atlas of mushroom development highlights an independent origin of complex multicellularity.</title>
        <authorList>
            <consortium name="DOE Joint Genome Institute"/>
            <person name="Krizsan K."/>
            <person name="Almasi E."/>
            <person name="Merenyi Z."/>
            <person name="Sahu N."/>
            <person name="Viragh M."/>
            <person name="Koszo T."/>
            <person name="Mondo S."/>
            <person name="Kiss B."/>
            <person name="Balint B."/>
            <person name="Kues U."/>
            <person name="Barry K."/>
            <person name="Hegedus J.C."/>
            <person name="Henrissat B."/>
            <person name="Johnson J."/>
            <person name="Lipzen A."/>
            <person name="Ohm R."/>
            <person name="Nagy I."/>
            <person name="Pangilinan J."/>
            <person name="Yan J."/>
            <person name="Xiong Y."/>
            <person name="Grigoriev I.V."/>
            <person name="Hibbett D.S."/>
            <person name="Nagy L.G."/>
        </authorList>
    </citation>
    <scope>NUCLEOTIDE SEQUENCE [LARGE SCALE GENOMIC DNA]</scope>
    <source>
        <strain evidence="1 2">SZMC22713</strain>
    </source>
</reference>
<dbReference type="EMBL" id="ML170202">
    <property type="protein sequence ID" value="TDL18902.1"/>
    <property type="molecule type" value="Genomic_DNA"/>
</dbReference>